<dbReference type="OrthoDB" id="5970752at2759"/>
<evidence type="ECO:0000313" key="3">
    <source>
        <dbReference type="Proteomes" id="UP001163046"/>
    </source>
</evidence>
<reference evidence="2" key="1">
    <citation type="submission" date="2023-01" db="EMBL/GenBank/DDBJ databases">
        <title>Genome assembly of the deep-sea coral Lophelia pertusa.</title>
        <authorList>
            <person name="Herrera S."/>
            <person name="Cordes E."/>
        </authorList>
    </citation>
    <scope>NUCLEOTIDE SEQUENCE</scope>
    <source>
        <strain evidence="2">USNM1676648</strain>
        <tissue evidence="2">Polyp</tissue>
    </source>
</reference>
<feature type="compositionally biased region" description="Polar residues" evidence="1">
    <location>
        <begin position="69"/>
        <end position="86"/>
    </location>
</feature>
<dbReference type="AlphaFoldDB" id="A0A9X0D1Z4"/>
<organism evidence="2 3">
    <name type="scientific">Desmophyllum pertusum</name>
    <dbReference type="NCBI Taxonomy" id="174260"/>
    <lineage>
        <taxon>Eukaryota</taxon>
        <taxon>Metazoa</taxon>
        <taxon>Cnidaria</taxon>
        <taxon>Anthozoa</taxon>
        <taxon>Hexacorallia</taxon>
        <taxon>Scleractinia</taxon>
        <taxon>Caryophylliina</taxon>
        <taxon>Caryophylliidae</taxon>
        <taxon>Desmophyllum</taxon>
    </lineage>
</organism>
<dbReference type="EMBL" id="MU825889">
    <property type="protein sequence ID" value="KAJ7384222.1"/>
    <property type="molecule type" value="Genomic_DNA"/>
</dbReference>
<feature type="region of interest" description="Disordered" evidence="1">
    <location>
        <begin position="239"/>
        <end position="269"/>
    </location>
</feature>
<gene>
    <name evidence="2" type="ORF">OS493_022852</name>
</gene>
<protein>
    <submittedName>
        <fullName evidence="2">Uncharacterized protein</fullName>
    </submittedName>
</protein>
<accession>A0A9X0D1Z4</accession>
<dbReference type="Proteomes" id="UP001163046">
    <property type="component" value="Unassembled WGS sequence"/>
</dbReference>
<keyword evidence="3" id="KW-1185">Reference proteome</keyword>
<feature type="region of interest" description="Disordered" evidence="1">
    <location>
        <begin position="65"/>
        <end position="86"/>
    </location>
</feature>
<proteinExistence type="predicted"/>
<evidence type="ECO:0000313" key="2">
    <source>
        <dbReference type="EMBL" id="KAJ7384222.1"/>
    </source>
</evidence>
<sequence length="402" mass="44020">MRRNSPVQASPTVASATPVISQISYGVIRRSTHGENVSPKRTATALVIDQQRSIYVDATDSVIDEERSPGTTGQQFSNGGNKFPHTNQPGSVAVSCPVSSGAAVRGWLQETERPVNSNLTSGQQQHIQCSSVSQQSPSTFSAGYLSLANQTSQPRFGQQSCIVEAPVRSIAEIAKPCEVPKPCVVAKPCEVATSHGLARPCEVSKPYEVARLCEAVKPCEVAKPQVATKLCDHDNTETDDIVEIIDPPPKRSSIPNTTRDSEKKDKDMPLISGQQSCIDETCAPAAKSTAELSKTYHADRPDKTDESDDVVEITNPSLKRDSVDHENVEKEDNLSSKVEDETEIRNNALRAELVKKIQNTRERIEQETIDWKKKYLHRLKVVLMKKLAKIPGVIDVTVIDDD</sequence>
<comment type="caution">
    <text evidence="2">The sequence shown here is derived from an EMBL/GenBank/DDBJ whole genome shotgun (WGS) entry which is preliminary data.</text>
</comment>
<evidence type="ECO:0000256" key="1">
    <source>
        <dbReference type="SAM" id="MobiDB-lite"/>
    </source>
</evidence>
<name>A0A9X0D1Z4_9CNID</name>
<feature type="compositionally biased region" description="Basic and acidic residues" evidence="1">
    <location>
        <begin position="259"/>
        <end position="268"/>
    </location>
</feature>